<evidence type="ECO:0000313" key="2">
    <source>
        <dbReference type="Proteomes" id="UP000002668"/>
    </source>
</evidence>
<gene>
    <name evidence="1" type="ORF">LEMA_uP097560.1</name>
</gene>
<sequence>MAEELIILSQCAPWFQLNVSTSHGQEPLPENNDADPWLIENTGKNYSQHAKVGYVNWYKDYQLVTRSPRKG</sequence>
<organism evidence="2">
    <name type="scientific">Leptosphaeria maculans (strain JN3 / isolate v23.1.3 / race Av1-4-5-6-7-8)</name>
    <name type="common">Blackleg fungus</name>
    <name type="synonym">Phoma lingam</name>
    <dbReference type="NCBI Taxonomy" id="985895"/>
    <lineage>
        <taxon>Eukaryota</taxon>
        <taxon>Fungi</taxon>
        <taxon>Dikarya</taxon>
        <taxon>Ascomycota</taxon>
        <taxon>Pezizomycotina</taxon>
        <taxon>Dothideomycetes</taxon>
        <taxon>Pleosporomycetidae</taxon>
        <taxon>Pleosporales</taxon>
        <taxon>Pleosporineae</taxon>
        <taxon>Leptosphaeriaceae</taxon>
        <taxon>Plenodomus</taxon>
        <taxon>Plenodomus lingam/Leptosphaeria maculans species complex</taxon>
    </lineage>
</organism>
<evidence type="ECO:0000313" key="1">
    <source>
        <dbReference type="EMBL" id="CBX98347.1"/>
    </source>
</evidence>
<protein>
    <submittedName>
        <fullName evidence="1">Predicted protein</fullName>
    </submittedName>
</protein>
<keyword evidence="2" id="KW-1185">Reference proteome</keyword>
<dbReference type="HOGENOM" id="CLU_2740497_0_0_1"/>
<dbReference type="EMBL" id="FP929133">
    <property type="protein sequence ID" value="CBX98347.1"/>
    <property type="molecule type" value="Genomic_DNA"/>
</dbReference>
<proteinExistence type="predicted"/>
<dbReference type="VEuPathDB" id="FungiDB:LEMA_uP097560.1"/>
<name>E5A402_LEPMJ</name>
<dbReference type="Proteomes" id="UP000002668">
    <property type="component" value="Genome"/>
</dbReference>
<accession>E5A402</accession>
<dbReference type="AlphaFoldDB" id="E5A402"/>
<reference evidence="2" key="1">
    <citation type="journal article" date="2011" name="Nat. Commun.">
        <title>Effector diversification within compartments of the Leptosphaeria maculans genome affected by Repeat-Induced Point mutations.</title>
        <authorList>
            <person name="Rouxel T."/>
            <person name="Grandaubert J."/>
            <person name="Hane J.K."/>
            <person name="Hoede C."/>
            <person name="van de Wouw A.P."/>
            <person name="Couloux A."/>
            <person name="Dominguez V."/>
            <person name="Anthouard V."/>
            <person name="Bally P."/>
            <person name="Bourras S."/>
            <person name="Cozijnsen A.J."/>
            <person name="Ciuffetti L.M."/>
            <person name="Degrave A."/>
            <person name="Dilmaghani A."/>
            <person name="Duret L."/>
            <person name="Fudal I."/>
            <person name="Goodwin S.B."/>
            <person name="Gout L."/>
            <person name="Glaser N."/>
            <person name="Linglin J."/>
            <person name="Kema G.H.J."/>
            <person name="Lapalu N."/>
            <person name="Lawrence C.B."/>
            <person name="May K."/>
            <person name="Meyer M."/>
            <person name="Ollivier B."/>
            <person name="Poulain J."/>
            <person name="Schoch C.L."/>
            <person name="Simon A."/>
            <person name="Spatafora J.W."/>
            <person name="Stachowiak A."/>
            <person name="Turgeon B.G."/>
            <person name="Tyler B.M."/>
            <person name="Vincent D."/>
            <person name="Weissenbach J."/>
            <person name="Amselem J."/>
            <person name="Quesneville H."/>
            <person name="Oliver R.P."/>
            <person name="Wincker P."/>
            <person name="Balesdent M.-H."/>
            <person name="Howlett B.J."/>
        </authorList>
    </citation>
    <scope>NUCLEOTIDE SEQUENCE [LARGE SCALE GENOMIC DNA]</scope>
    <source>
        <strain evidence="2">JN3 / isolate v23.1.3 / race Av1-4-5-6-7-8</strain>
    </source>
</reference>
<dbReference type="InParanoid" id="E5A402"/>